<feature type="region of interest" description="Disordered" evidence="2">
    <location>
        <begin position="484"/>
        <end position="566"/>
    </location>
</feature>
<gene>
    <name evidence="5 6" type="primary">LOC100372291</name>
</gene>
<feature type="compositionally biased region" description="Low complexity" evidence="2">
    <location>
        <begin position="682"/>
        <end position="696"/>
    </location>
</feature>
<evidence type="ECO:0000256" key="2">
    <source>
        <dbReference type="SAM" id="MobiDB-lite"/>
    </source>
</evidence>
<name>A0ABM0MV60_SACKO</name>
<dbReference type="PANTHER" id="PTHR22957:SF337">
    <property type="entry name" value="TBC1 DOMAIN FAMILY MEMBER 5"/>
    <property type="match status" value="1"/>
</dbReference>
<evidence type="ECO:0000259" key="3">
    <source>
        <dbReference type="PROSITE" id="PS50086"/>
    </source>
</evidence>
<keyword evidence="1" id="KW-0343">GTPase activation</keyword>
<feature type="compositionally biased region" description="Polar residues" evidence="2">
    <location>
        <begin position="493"/>
        <end position="503"/>
    </location>
</feature>
<evidence type="ECO:0000313" key="4">
    <source>
        <dbReference type="Proteomes" id="UP000694865"/>
    </source>
</evidence>
<feature type="domain" description="Rab-GAP TBC" evidence="3">
    <location>
        <begin position="92"/>
        <end position="373"/>
    </location>
</feature>
<accession>A0ABM0MV60</accession>
<feature type="region of interest" description="Disordered" evidence="2">
    <location>
        <begin position="682"/>
        <end position="728"/>
    </location>
</feature>
<dbReference type="RefSeq" id="XP_006823901.1">
    <property type="nucleotide sequence ID" value="XM_006823838.1"/>
</dbReference>
<dbReference type="SUPFAM" id="SSF47923">
    <property type="entry name" value="Ypt/Rab-GAP domain of gyp1p"/>
    <property type="match status" value="2"/>
</dbReference>
<feature type="region of interest" description="Disordered" evidence="2">
    <location>
        <begin position="450"/>
        <end position="469"/>
    </location>
</feature>
<protein>
    <submittedName>
        <fullName evidence="5">TBC1 domain family member 5-like isoform X1</fullName>
    </submittedName>
    <submittedName>
        <fullName evidence="6">TBC1 domain family member 5-like isoform X2</fullName>
    </submittedName>
</protein>
<evidence type="ECO:0000256" key="1">
    <source>
        <dbReference type="ARBA" id="ARBA00022468"/>
    </source>
</evidence>
<sequence length="771" mass="88009">MSKNTGTSIKDDILDTLEKFGRGNEKKNESDINQQAAISHPLEEDLSDCDVDNYFKETKHSTFTSYCEEWQRLFGCHNYMSVIKKQGFNGNLRSSRFRSVCWRLYLDCLPEDQCDWIEKVRESRQIYSDIKDIHITNPRNESKQDVTVHHPLSLDEQSPWNKFFQDNELRHVINQDVKRTFPEIQFFQTQEVRDMMVNILFCYARENEELSYKQGMHELLAPIIFVLHCDHQAFLHATEMESLLEVVKELLNPDYIEHDAYALFVQLMETMEPWYRFGRPESRSYFQGIKNKIMSATPFTDPSEFSPSSPVVTKLTKIQDRVLQKYDYELYLHLSRLEIAPQIYGIRWVRLLFGREFPLQDLLVLWDAIFADGLTFDLIDYIFVAMLMYVREQLLSNDYPGSLKTLMRYPPVTDVHFLLNQSLYLRKPKDRKKPSVPVYNFSYPKIDVAGQSKTAPSQSSTQKPKPNKVSVGIANITKRIKNKTSDVKVKVPKSTSEPSSISEAGSEAVDKSVKAKTLPSRGSGTMTPLDNVTPGTGKTPQSDAASKKTSIFGRPRSFSRKNKEEEELQHKLSIVQGEYNDLQDMCMYCSTKMESLINNVQKELTKEKLQREDEIMLAIAGLKQVRDILKGTLKFSRNLLDDEDEIVISDDHYGLNLDGESSDQSADQLETVLSGDIAVDQTDQSSVSADQSSDQSETALPKGTDSTNSQDFVFLDGEPGNGTASQHDDALECNRGDKLMVDNSETQSAEINDLDYSILNIDGNLSNTTTK</sequence>
<dbReference type="InterPro" id="IPR035969">
    <property type="entry name" value="Rab-GAP_TBC_sf"/>
</dbReference>
<dbReference type="Gene3D" id="1.10.8.270">
    <property type="entry name" value="putative rabgap domain of human tbc1 domain family member 14 like domains"/>
    <property type="match status" value="1"/>
</dbReference>
<organism evidence="4 6">
    <name type="scientific">Saccoglossus kowalevskii</name>
    <name type="common">Acorn worm</name>
    <dbReference type="NCBI Taxonomy" id="10224"/>
    <lineage>
        <taxon>Eukaryota</taxon>
        <taxon>Metazoa</taxon>
        <taxon>Hemichordata</taxon>
        <taxon>Enteropneusta</taxon>
        <taxon>Harrimaniidae</taxon>
        <taxon>Saccoglossus</taxon>
    </lineage>
</organism>
<feature type="compositionally biased region" description="Polar residues" evidence="2">
    <location>
        <begin position="451"/>
        <end position="464"/>
    </location>
</feature>
<dbReference type="Gene3D" id="1.10.472.80">
    <property type="entry name" value="Ypt/Rab-GAP domain of gyp1p, domain 3"/>
    <property type="match status" value="1"/>
</dbReference>
<dbReference type="InterPro" id="IPR000195">
    <property type="entry name" value="Rab-GAP-TBC_dom"/>
</dbReference>
<dbReference type="PROSITE" id="PS50086">
    <property type="entry name" value="TBC_RABGAP"/>
    <property type="match status" value="1"/>
</dbReference>
<evidence type="ECO:0000313" key="5">
    <source>
        <dbReference type="RefSeq" id="XP_006823900.1"/>
    </source>
</evidence>
<keyword evidence="4" id="KW-1185">Reference proteome</keyword>
<dbReference type="RefSeq" id="XP_006823900.1">
    <property type="nucleotide sequence ID" value="XM_006823837.1"/>
</dbReference>
<dbReference type="SMART" id="SM00164">
    <property type="entry name" value="TBC"/>
    <property type="match status" value="1"/>
</dbReference>
<dbReference type="Pfam" id="PF00566">
    <property type="entry name" value="RabGAP-TBC"/>
    <property type="match status" value="2"/>
</dbReference>
<proteinExistence type="predicted"/>
<feature type="compositionally biased region" description="Polar residues" evidence="2">
    <location>
        <begin position="520"/>
        <end position="549"/>
    </location>
</feature>
<dbReference type="GeneID" id="100372291"/>
<evidence type="ECO:0000313" key="6">
    <source>
        <dbReference type="RefSeq" id="XP_006823901.1"/>
    </source>
</evidence>
<dbReference type="Proteomes" id="UP000694865">
    <property type="component" value="Unplaced"/>
</dbReference>
<reference evidence="5 6" key="1">
    <citation type="submission" date="2025-05" db="UniProtKB">
        <authorList>
            <consortium name="RefSeq"/>
        </authorList>
    </citation>
    <scope>IDENTIFICATION</scope>
    <source>
        <tissue evidence="5 6">Testes</tissue>
    </source>
</reference>
<dbReference type="PANTHER" id="PTHR22957">
    <property type="entry name" value="TBC1 DOMAIN FAMILY MEMBER GTPASE-ACTIVATING PROTEIN"/>
    <property type="match status" value="1"/>
</dbReference>